<feature type="region of interest" description="Disordered" evidence="1">
    <location>
        <begin position="94"/>
        <end position="153"/>
    </location>
</feature>
<feature type="compositionally biased region" description="Pro residues" evidence="1">
    <location>
        <begin position="103"/>
        <end position="117"/>
    </location>
</feature>
<organism evidence="2 3">
    <name type="scientific">Chiloscyllium punctatum</name>
    <name type="common">Brownbanded bambooshark</name>
    <name type="synonym">Hemiscyllium punctatum</name>
    <dbReference type="NCBI Taxonomy" id="137246"/>
    <lineage>
        <taxon>Eukaryota</taxon>
        <taxon>Metazoa</taxon>
        <taxon>Chordata</taxon>
        <taxon>Craniata</taxon>
        <taxon>Vertebrata</taxon>
        <taxon>Chondrichthyes</taxon>
        <taxon>Elasmobranchii</taxon>
        <taxon>Galeomorphii</taxon>
        <taxon>Galeoidea</taxon>
        <taxon>Orectolobiformes</taxon>
        <taxon>Hemiscylliidae</taxon>
        <taxon>Chiloscyllium</taxon>
    </lineage>
</organism>
<feature type="compositionally biased region" description="Basic and acidic residues" evidence="1">
    <location>
        <begin position="130"/>
        <end position="140"/>
    </location>
</feature>
<evidence type="ECO:0000313" key="3">
    <source>
        <dbReference type="Proteomes" id="UP000287033"/>
    </source>
</evidence>
<evidence type="ECO:0000256" key="1">
    <source>
        <dbReference type="SAM" id="MobiDB-lite"/>
    </source>
</evidence>
<evidence type="ECO:0000313" key="2">
    <source>
        <dbReference type="EMBL" id="GCC33347.1"/>
    </source>
</evidence>
<gene>
    <name evidence="2" type="ORF">chiPu_0011816</name>
</gene>
<keyword evidence="3" id="KW-1185">Reference proteome</keyword>
<reference evidence="2 3" key="1">
    <citation type="journal article" date="2018" name="Nat. Ecol. Evol.">
        <title>Shark genomes provide insights into elasmobranch evolution and the origin of vertebrates.</title>
        <authorList>
            <person name="Hara Y"/>
            <person name="Yamaguchi K"/>
            <person name="Onimaru K"/>
            <person name="Kadota M"/>
            <person name="Koyanagi M"/>
            <person name="Keeley SD"/>
            <person name="Tatsumi K"/>
            <person name="Tanaka K"/>
            <person name="Motone F"/>
            <person name="Kageyama Y"/>
            <person name="Nozu R"/>
            <person name="Adachi N"/>
            <person name="Nishimura O"/>
            <person name="Nakagawa R"/>
            <person name="Tanegashima C"/>
            <person name="Kiyatake I"/>
            <person name="Matsumoto R"/>
            <person name="Murakumo K"/>
            <person name="Nishida K"/>
            <person name="Terakita A"/>
            <person name="Kuratani S"/>
            <person name="Sato K"/>
            <person name="Hyodo S Kuraku.S."/>
        </authorList>
    </citation>
    <scope>NUCLEOTIDE SEQUENCE [LARGE SCALE GENOMIC DNA]</scope>
</reference>
<dbReference type="AlphaFoldDB" id="A0A401SSG3"/>
<proteinExistence type="predicted"/>
<sequence length="211" mass="22766">MMEELSQRQVLPEPRDVPLHPVNRILKPHTPLPWLPQGVSQQELSRVLVAPHSGPIPDPVRVRRGPAAVADGGPGPALPGEAGLGPVAFRARRLSPPKGRFHPPQPATRPAFRPNPAPETVSDRLWAAGNRERGSGRPGERVPGPGSDGKGPSWSVLAVEETQMREELAISASPICCQELLFSIRSAPSLQIPSVSESCRSRRDWRASSVC</sequence>
<comment type="caution">
    <text evidence="2">The sequence shown here is derived from an EMBL/GenBank/DDBJ whole genome shotgun (WGS) entry which is preliminary data.</text>
</comment>
<accession>A0A401SSG3</accession>
<dbReference type="Proteomes" id="UP000287033">
    <property type="component" value="Unassembled WGS sequence"/>
</dbReference>
<name>A0A401SSG3_CHIPU</name>
<protein>
    <submittedName>
        <fullName evidence="2">Uncharacterized protein</fullName>
    </submittedName>
</protein>
<dbReference type="EMBL" id="BEZZ01000509">
    <property type="protein sequence ID" value="GCC33347.1"/>
    <property type="molecule type" value="Genomic_DNA"/>
</dbReference>